<keyword evidence="14" id="KW-0141">cGMP biosynthesis</keyword>
<dbReference type="WBParaSite" id="Hba_17296">
    <property type="protein sequence ID" value="Hba_17296"/>
    <property type="gene ID" value="Hba_17296"/>
</dbReference>
<sequence>MIRECWSEIPRNRHSVKQVKTILASMQRDNKRNLMDHVMNTLENYASSLEAEVEERMKELIEEKKKCDALLYRMLPKQVADRLKLGQAVQPESYDSVTIFFSDVVSFTTLASKCTPMQVVTLLNELYTVFDGTIAKHDVYKIVLMVISLLNDMQFKVETIGDGYLCVSGLPNRNGLEHIKEICDLALELISNLKLFHVPHLPKENINIRVGIHTGSVVAGVVGLTMPRYCLFGDTVNTASRMESNGRASHIHLSMDAHNLLNATHIGYRTESRGEIIIKVRVGKGVMHTFWLFARGSEIDIEENHSNATGIQCI</sequence>
<evidence type="ECO:0000256" key="8">
    <source>
        <dbReference type="ARBA" id="ARBA00022741"/>
    </source>
</evidence>
<dbReference type="InterPro" id="IPR018297">
    <property type="entry name" value="A/G_cyclase_CS"/>
</dbReference>
<evidence type="ECO:0000256" key="14">
    <source>
        <dbReference type="ARBA" id="ARBA00023293"/>
    </source>
</evidence>
<comment type="subcellular location">
    <subcellularLocation>
        <location evidence="2">Cell membrane</location>
    </subcellularLocation>
    <subcellularLocation>
        <location evidence="3">Membrane</location>
        <topology evidence="3">Single-pass type I membrane protein</topology>
    </subcellularLocation>
</comment>
<dbReference type="Proteomes" id="UP000095283">
    <property type="component" value="Unplaced"/>
</dbReference>
<evidence type="ECO:0000256" key="16">
    <source>
        <dbReference type="SAM" id="Coils"/>
    </source>
</evidence>
<dbReference type="InterPro" id="IPR011645">
    <property type="entry name" value="HNOB_dom_associated"/>
</dbReference>
<accession>A0A1I7XJ08</accession>
<dbReference type="CDD" id="cd07302">
    <property type="entry name" value="CHD"/>
    <property type="match status" value="1"/>
</dbReference>
<evidence type="ECO:0000313" key="18">
    <source>
        <dbReference type="Proteomes" id="UP000095283"/>
    </source>
</evidence>
<dbReference type="AlphaFoldDB" id="A0A1I7XJ08"/>
<dbReference type="GO" id="GO:0007168">
    <property type="term" value="P:receptor guanylyl cyclase signaling pathway"/>
    <property type="evidence" value="ECO:0007669"/>
    <property type="project" value="TreeGrafter"/>
</dbReference>
<dbReference type="GO" id="GO:0007635">
    <property type="term" value="P:chemosensory behavior"/>
    <property type="evidence" value="ECO:0007669"/>
    <property type="project" value="UniProtKB-ARBA"/>
</dbReference>
<evidence type="ECO:0000256" key="2">
    <source>
        <dbReference type="ARBA" id="ARBA00004236"/>
    </source>
</evidence>
<dbReference type="SUPFAM" id="SSF55073">
    <property type="entry name" value="Nucleotide cyclase"/>
    <property type="match status" value="1"/>
</dbReference>
<evidence type="ECO:0000313" key="19">
    <source>
        <dbReference type="WBParaSite" id="Hba_17296"/>
    </source>
</evidence>
<dbReference type="InterPro" id="IPR001054">
    <property type="entry name" value="A/G_cyclase"/>
</dbReference>
<evidence type="ECO:0000256" key="4">
    <source>
        <dbReference type="ARBA" id="ARBA00012202"/>
    </source>
</evidence>
<organism evidence="18 19">
    <name type="scientific">Heterorhabditis bacteriophora</name>
    <name type="common">Entomopathogenic nematode worm</name>
    <dbReference type="NCBI Taxonomy" id="37862"/>
    <lineage>
        <taxon>Eukaryota</taxon>
        <taxon>Metazoa</taxon>
        <taxon>Ecdysozoa</taxon>
        <taxon>Nematoda</taxon>
        <taxon>Chromadorea</taxon>
        <taxon>Rhabditida</taxon>
        <taxon>Rhabditina</taxon>
        <taxon>Rhabditomorpha</taxon>
        <taxon>Strongyloidea</taxon>
        <taxon>Heterorhabditidae</taxon>
        <taxon>Heterorhabditis</taxon>
    </lineage>
</organism>
<protein>
    <recommendedName>
        <fullName evidence="4">guanylate cyclase</fullName>
        <ecNumber evidence="4">4.6.1.2</ecNumber>
    </recommendedName>
</protein>
<evidence type="ECO:0000256" key="7">
    <source>
        <dbReference type="ARBA" id="ARBA00022729"/>
    </source>
</evidence>
<dbReference type="Gene3D" id="3.30.70.1230">
    <property type="entry name" value="Nucleotide cyclase"/>
    <property type="match status" value="1"/>
</dbReference>
<keyword evidence="10" id="KW-0472">Membrane</keyword>
<dbReference type="GO" id="GO:0001653">
    <property type="term" value="F:peptide receptor activity"/>
    <property type="evidence" value="ECO:0007669"/>
    <property type="project" value="TreeGrafter"/>
</dbReference>
<dbReference type="GO" id="GO:0035556">
    <property type="term" value="P:intracellular signal transduction"/>
    <property type="evidence" value="ECO:0007669"/>
    <property type="project" value="InterPro"/>
</dbReference>
<keyword evidence="9" id="KW-1133">Transmembrane helix</keyword>
<dbReference type="Pfam" id="PF00211">
    <property type="entry name" value="Guanylate_cyc"/>
    <property type="match status" value="1"/>
</dbReference>
<keyword evidence="11" id="KW-0675">Receptor</keyword>
<keyword evidence="7" id="KW-0732">Signal</keyword>
<evidence type="ECO:0000256" key="11">
    <source>
        <dbReference type="ARBA" id="ARBA00023170"/>
    </source>
</evidence>
<keyword evidence="6" id="KW-0812">Transmembrane</keyword>
<feature type="coiled-coil region" evidence="16">
    <location>
        <begin position="39"/>
        <end position="70"/>
    </location>
</feature>
<dbReference type="Gene3D" id="6.10.250.780">
    <property type="match status" value="1"/>
</dbReference>
<dbReference type="GO" id="GO:0005886">
    <property type="term" value="C:plasma membrane"/>
    <property type="evidence" value="ECO:0007669"/>
    <property type="project" value="UniProtKB-SubCell"/>
</dbReference>
<dbReference type="PROSITE" id="PS50125">
    <property type="entry name" value="GUANYLATE_CYCLASE_2"/>
    <property type="match status" value="1"/>
</dbReference>
<evidence type="ECO:0000256" key="6">
    <source>
        <dbReference type="ARBA" id="ARBA00022692"/>
    </source>
</evidence>
<comment type="catalytic activity">
    <reaction evidence="1">
        <text>GTP = 3',5'-cyclic GMP + diphosphate</text>
        <dbReference type="Rhea" id="RHEA:13665"/>
        <dbReference type="ChEBI" id="CHEBI:33019"/>
        <dbReference type="ChEBI" id="CHEBI:37565"/>
        <dbReference type="ChEBI" id="CHEBI:57746"/>
        <dbReference type="EC" id="4.6.1.2"/>
    </reaction>
</comment>
<dbReference type="GO" id="GO:0006935">
    <property type="term" value="P:chemotaxis"/>
    <property type="evidence" value="ECO:0007669"/>
    <property type="project" value="UniProtKB-ARBA"/>
</dbReference>
<evidence type="ECO:0000256" key="15">
    <source>
        <dbReference type="RuleBase" id="RU000405"/>
    </source>
</evidence>
<dbReference type="GO" id="GO:0000166">
    <property type="term" value="F:nucleotide binding"/>
    <property type="evidence" value="ECO:0007669"/>
    <property type="project" value="UniProtKB-KW"/>
</dbReference>
<evidence type="ECO:0000256" key="9">
    <source>
        <dbReference type="ARBA" id="ARBA00022989"/>
    </source>
</evidence>
<name>A0A1I7XJ08_HETBA</name>
<dbReference type="GO" id="GO:0004383">
    <property type="term" value="F:guanylate cyclase activity"/>
    <property type="evidence" value="ECO:0007669"/>
    <property type="project" value="UniProtKB-EC"/>
</dbReference>
<dbReference type="Pfam" id="PF07701">
    <property type="entry name" value="HNOBA"/>
    <property type="match status" value="1"/>
</dbReference>
<dbReference type="SMART" id="SM00044">
    <property type="entry name" value="CYCc"/>
    <property type="match status" value="1"/>
</dbReference>
<evidence type="ECO:0000256" key="12">
    <source>
        <dbReference type="ARBA" id="ARBA00023180"/>
    </source>
</evidence>
<keyword evidence="12" id="KW-0325">Glycoprotein</keyword>
<evidence type="ECO:0000256" key="10">
    <source>
        <dbReference type="ARBA" id="ARBA00023136"/>
    </source>
</evidence>
<keyword evidence="16" id="KW-0175">Coiled coil</keyword>
<dbReference type="InterPro" id="IPR050401">
    <property type="entry name" value="Cyclic_nucleotide_synthase"/>
</dbReference>
<keyword evidence="5" id="KW-1003">Cell membrane</keyword>
<evidence type="ECO:0000256" key="5">
    <source>
        <dbReference type="ARBA" id="ARBA00022475"/>
    </source>
</evidence>
<keyword evidence="13 15" id="KW-0456">Lyase</keyword>
<evidence type="ECO:0000259" key="17">
    <source>
        <dbReference type="PROSITE" id="PS50125"/>
    </source>
</evidence>
<feature type="domain" description="Guanylate cyclase" evidence="17">
    <location>
        <begin position="98"/>
        <end position="243"/>
    </location>
</feature>
<dbReference type="PANTHER" id="PTHR11920">
    <property type="entry name" value="GUANYLYL CYCLASE"/>
    <property type="match status" value="1"/>
</dbReference>
<dbReference type="EC" id="4.6.1.2" evidence="4"/>
<proteinExistence type="inferred from homology"/>
<dbReference type="GO" id="GO:0004016">
    <property type="term" value="F:adenylate cyclase activity"/>
    <property type="evidence" value="ECO:0007669"/>
    <property type="project" value="TreeGrafter"/>
</dbReference>
<evidence type="ECO:0000256" key="13">
    <source>
        <dbReference type="ARBA" id="ARBA00023239"/>
    </source>
</evidence>
<keyword evidence="8" id="KW-0547">Nucleotide-binding</keyword>
<dbReference type="FunFam" id="3.30.70.1230:FF:000023">
    <property type="entry name" value="Guanylate cyclase"/>
    <property type="match status" value="1"/>
</dbReference>
<evidence type="ECO:0000256" key="1">
    <source>
        <dbReference type="ARBA" id="ARBA00001436"/>
    </source>
</evidence>
<evidence type="ECO:0000256" key="3">
    <source>
        <dbReference type="ARBA" id="ARBA00004479"/>
    </source>
</evidence>
<keyword evidence="18" id="KW-1185">Reference proteome</keyword>
<comment type="similarity">
    <text evidence="15">Belongs to the adenylyl cyclase class-4/guanylyl cyclase family.</text>
</comment>
<dbReference type="PANTHER" id="PTHR11920:SF501">
    <property type="entry name" value="GUANYLATE CYCLASE 32E"/>
    <property type="match status" value="1"/>
</dbReference>
<reference evidence="19" key="1">
    <citation type="submission" date="2016-11" db="UniProtKB">
        <authorList>
            <consortium name="WormBaseParasite"/>
        </authorList>
    </citation>
    <scope>IDENTIFICATION</scope>
</reference>
<dbReference type="PROSITE" id="PS00452">
    <property type="entry name" value="GUANYLATE_CYCLASE_1"/>
    <property type="match status" value="1"/>
</dbReference>
<dbReference type="InterPro" id="IPR029787">
    <property type="entry name" value="Nucleotide_cyclase"/>
</dbReference>